<protein>
    <recommendedName>
        <fullName evidence="2">Myb/SANT-like domain-containing protein</fullName>
    </recommendedName>
</protein>
<feature type="compositionally biased region" description="Low complexity" evidence="1">
    <location>
        <begin position="34"/>
        <end position="72"/>
    </location>
</feature>
<feature type="domain" description="Myb/SANT-like" evidence="2">
    <location>
        <begin position="99"/>
        <end position="194"/>
    </location>
</feature>
<keyword evidence="4" id="KW-1185">Reference proteome</keyword>
<feature type="region of interest" description="Disordered" evidence="1">
    <location>
        <begin position="235"/>
        <end position="338"/>
    </location>
</feature>
<dbReference type="PANTHER" id="PTHR46929:SF3">
    <property type="entry name" value="MYB_SANT-LIKE DOMAIN-CONTAINING PROTEIN"/>
    <property type="match status" value="1"/>
</dbReference>
<feature type="compositionally biased region" description="Basic and acidic residues" evidence="1">
    <location>
        <begin position="313"/>
        <end position="325"/>
    </location>
</feature>
<evidence type="ECO:0000256" key="1">
    <source>
        <dbReference type="SAM" id="MobiDB-lite"/>
    </source>
</evidence>
<comment type="caution">
    <text evidence="3">The sequence shown here is derived from an EMBL/GenBank/DDBJ whole genome shotgun (WGS) entry which is preliminary data.</text>
</comment>
<feature type="region of interest" description="Disordered" evidence="1">
    <location>
        <begin position="1"/>
        <end position="21"/>
    </location>
</feature>
<accession>A0A8X7NCP4</accession>
<feature type="compositionally biased region" description="Acidic residues" evidence="1">
    <location>
        <begin position="275"/>
        <end position="304"/>
    </location>
</feature>
<evidence type="ECO:0000259" key="2">
    <source>
        <dbReference type="Pfam" id="PF12776"/>
    </source>
</evidence>
<dbReference type="AlphaFoldDB" id="A0A8X7NCP4"/>
<gene>
    <name evidence="3" type="ORF">A4X09_0g2511</name>
</gene>
<dbReference type="EMBL" id="LWDG02000076">
    <property type="protein sequence ID" value="KAE8269835.1"/>
    <property type="molecule type" value="Genomic_DNA"/>
</dbReference>
<dbReference type="PANTHER" id="PTHR46929">
    <property type="entry name" value="EXPRESSED PROTEIN"/>
    <property type="match status" value="1"/>
</dbReference>
<evidence type="ECO:0000313" key="4">
    <source>
        <dbReference type="Proteomes" id="UP000078113"/>
    </source>
</evidence>
<feature type="region of interest" description="Disordered" evidence="1">
    <location>
        <begin position="34"/>
        <end position="101"/>
    </location>
</feature>
<reference evidence="3" key="1">
    <citation type="submission" date="2016-04" db="EMBL/GenBank/DDBJ databases">
        <authorList>
            <person name="Nguyen H.D."/>
            <person name="Samba Siva P."/>
            <person name="Cullis J."/>
            <person name="Levesque C.A."/>
            <person name="Hambleton S."/>
        </authorList>
    </citation>
    <scope>NUCLEOTIDE SEQUENCE</scope>
    <source>
        <strain evidence="3">DAOMC 236422</strain>
    </source>
</reference>
<dbReference type="Pfam" id="PF12776">
    <property type="entry name" value="Myb_DNA-bind_3"/>
    <property type="match status" value="1"/>
</dbReference>
<sequence length="430" mass="47192">MTSRPSTPPDDAGDGDVSARAAEDAAVIARIAMANTSAVDAAPKTPKTKATTRTDSTSGTVSAKKNAENAAKGKGKKGVATPTPKAKPAETGKRGGARWKKDEDDVLLSKLSEIKANLGLTGANFKGTHYTQAAAEVNGKLKLKDAAARTGKQAQTRWKTIKENFVPFRRVVNRSGFSWDYFKCKISASEDMWASLIKDDKATAALRDKTFEYFEEVNKLVDGGVATGDLALDAGAGDDEEEEKFKQKPKHNKKSKYDSDDGVPLDPDWIASDLEGGDEDEDEADRDEEAEEEEESSSDDDVEEVVPVKKAIKREGDERKEEHLGRPKRVRKSQAGEISKMTGMFKDVADSFLAAEKSSPALALPEDLELKKALEFFKGNDKEKFDISEQIDIIQFLNGDKRAPYTYMSMATEEDEPLRVGWLRRQTTKP</sequence>
<organism evidence="3 4">
    <name type="scientific">Tilletia walkeri</name>
    <dbReference type="NCBI Taxonomy" id="117179"/>
    <lineage>
        <taxon>Eukaryota</taxon>
        <taxon>Fungi</taxon>
        <taxon>Dikarya</taxon>
        <taxon>Basidiomycota</taxon>
        <taxon>Ustilaginomycotina</taxon>
        <taxon>Exobasidiomycetes</taxon>
        <taxon>Tilletiales</taxon>
        <taxon>Tilletiaceae</taxon>
        <taxon>Tilletia</taxon>
    </lineage>
</organism>
<reference evidence="3" key="2">
    <citation type="journal article" date="2019" name="IMA Fungus">
        <title>Genome sequencing and comparison of five Tilletia species to identify candidate genes for the detection of regulated species infecting wheat.</title>
        <authorList>
            <person name="Nguyen H.D.T."/>
            <person name="Sultana T."/>
            <person name="Kesanakurti P."/>
            <person name="Hambleton S."/>
        </authorList>
    </citation>
    <scope>NUCLEOTIDE SEQUENCE</scope>
    <source>
        <strain evidence="3">DAOMC 236422</strain>
    </source>
</reference>
<dbReference type="Proteomes" id="UP000078113">
    <property type="component" value="Unassembled WGS sequence"/>
</dbReference>
<dbReference type="InterPro" id="IPR024752">
    <property type="entry name" value="Myb/SANT-like_dom"/>
</dbReference>
<proteinExistence type="predicted"/>
<evidence type="ECO:0000313" key="3">
    <source>
        <dbReference type="EMBL" id="KAE8269835.1"/>
    </source>
</evidence>
<name>A0A8X7NCP4_9BASI</name>
<feature type="compositionally biased region" description="Basic and acidic residues" evidence="1">
    <location>
        <begin position="87"/>
        <end position="101"/>
    </location>
</feature>